<dbReference type="FunFam" id="3.80.10.10:FF:000679">
    <property type="entry name" value="LRR receptor-like serine/threonine-protein kinase RPK2"/>
    <property type="match status" value="1"/>
</dbReference>
<dbReference type="SUPFAM" id="SSF56112">
    <property type="entry name" value="Protein kinase-like (PK-like)"/>
    <property type="match status" value="1"/>
</dbReference>
<feature type="transmembrane region" description="Helical" evidence="23">
    <location>
        <begin position="768"/>
        <end position="792"/>
    </location>
</feature>
<dbReference type="SMART" id="SM00220">
    <property type="entry name" value="S_TKc"/>
    <property type="match status" value="1"/>
</dbReference>
<dbReference type="PANTHER" id="PTHR48056:SF63">
    <property type="entry name" value="PROTEIN KINASE DOMAIN-CONTAINING PROTEIN"/>
    <property type="match status" value="1"/>
</dbReference>
<evidence type="ECO:0000256" key="1">
    <source>
        <dbReference type="ARBA" id="ARBA00004251"/>
    </source>
</evidence>
<dbReference type="PROSITE" id="PS00107">
    <property type="entry name" value="PROTEIN_KINASE_ATP"/>
    <property type="match status" value="1"/>
</dbReference>
<evidence type="ECO:0000259" key="25">
    <source>
        <dbReference type="PROSITE" id="PS50011"/>
    </source>
</evidence>
<dbReference type="FunFam" id="3.30.200.20:FF:000260">
    <property type="entry name" value="LRR receptor-like serine/threonine-protein kinase RPK2"/>
    <property type="match status" value="1"/>
</dbReference>
<evidence type="ECO:0000256" key="24">
    <source>
        <dbReference type="SAM" id="SignalP"/>
    </source>
</evidence>
<dbReference type="InterPro" id="IPR013210">
    <property type="entry name" value="LRR_N_plant-typ"/>
</dbReference>
<keyword evidence="12" id="KW-0677">Repeat</keyword>
<dbReference type="Gene3D" id="3.30.200.20">
    <property type="entry name" value="Phosphorylase Kinase, domain 1"/>
    <property type="match status" value="1"/>
</dbReference>
<keyword evidence="18" id="KW-0675">Receptor</keyword>
<protein>
    <recommendedName>
        <fullName evidence="3">non-specific serine/threonine protein kinase</fullName>
        <ecNumber evidence="3">2.7.11.1</ecNumber>
    </recommendedName>
</protein>
<dbReference type="FunFam" id="3.80.10.10:FF:000095">
    <property type="entry name" value="LRR receptor-like serine/threonine-protein kinase GSO1"/>
    <property type="match status" value="1"/>
</dbReference>
<feature type="chain" id="PRO_5044851232" description="non-specific serine/threonine protein kinase" evidence="24">
    <location>
        <begin position="23"/>
        <end position="1108"/>
    </location>
</feature>
<dbReference type="GO" id="GO:0048508">
    <property type="term" value="P:embryonic meristem development"/>
    <property type="evidence" value="ECO:0007669"/>
    <property type="project" value="UniProtKB-ARBA"/>
</dbReference>
<evidence type="ECO:0000256" key="4">
    <source>
        <dbReference type="ARBA" id="ARBA00022473"/>
    </source>
</evidence>
<evidence type="ECO:0000256" key="20">
    <source>
        <dbReference type="ARBA" id="ARBA00047899"/>
    </source>
</evidence>
<dbReference type="Pfam" id="PF00560">
    <property type="entry name" value="LRR_1"/>
    <property type="match status" value="4"/>
</dbReference>
<dbReference type="InterPro" id="IPR001611">
    <property type="entry name" value="Leu-rich_rpt"/>
</dbReference>
<organism evidence="26 27">
    <name type="scientific">Dendrobium thyrsiflorum</name>
    <name type="common">Pinecone-like raceme dendrobium</name>
    <name type="synonym">Orchid</name>
    <dbReference type="NCBI Taxonomy" id="117978"/>
    <lineage>
        <taxon>Eukaryota</taxon>
        <taxon>Viridiplantae</taxon>
        <taxon>Streptophyta</taxon>
        <taxon>Embryophyta</taxon>
        <taxon>Tracheophyta</taxon>
        <taxon>Spermatophyta</taxon>
        <taxon>Magnoliopsida</taxon>
        <taxon>Liliopsida</taxon>
        <taxon>Asparagales</taxon>
        <taxon>Orchidaceae</taxon>
        <taxon>Epidendroideae</taxon>
        <taxon>Malaxideae</taxon>
        <taxon>Dendrobiinae</taxon>
        <taxon>Dendrobium</taxon>
    </lineage>
</organism>
<evidence type="ECO:0000256" key="7">
    <source>
        <dbReference type="ARBA" id="ARBA00022553"/>
    </source>
</evidence>
<dbReference type="SMART" id="SM00369">
    <property type="entry name" value="LRR_TYP"/>
    <property type="match status" value="6"/>
</dbReference>
<evidence type="ECO:0000313" key="26">
    <source>
        <dbReference type="EMBL" id="KAL0926608.1"/>
    </source>
</evidence>
<keyword evidence="17 23" id="KW-0472">Membrane</keyword>
<evidence type="ECO:0000256" key="10">
    <source>
        <dbReference type="ARBA" id="ARBA00022692"/>
    </source>
</evidence>
<dbReference type="Gene3D" id="1.10.510.10">
    <property type="entry name" value="Transferase(Phosphotransferase) domain 1"/>
    <property type="match status" value="1"/>
</dbReference>
<dbReference type="InterPro" id="IPR032675">
    <property type="entry name" value="LRR_dom_sf"/>
</dbReference>
<keyword evidence="10 23" id="KW-0812">Transmembrane</keyword>
<dbReference type="EC" id="2.7.11.1" evidence="3"/>
<keyword evidence="4" id="KW-0217">Developmental protein</keyword>
<dbReference type="InterPro" id="IPR050647">
    <property type="entry name" value="Plant_LRR-RLKs"/>
</dbReference>
<evidence type="ECO:0000256" key="3">
    <source>
        <dbReference type="ARBA" id="ARBA00012513"/>
    </source>
</evidence>
<comment type="caution">
    <text evidence="26">The sequence shown here is derived from an EMBL/GenBank/DDBJ whole genome shotgun (WGS) entry which is preliminary data.</text>
</comment>
<accession>A0ABD0VWN2</accession>
<keyword evidence="6" id="KW-0723">Serine/threonine-protein kinase</keyword>
<evidence type="ECO:0000256" key="11">
    <source>
        <dbReference type="ARBA" id="ARBA00022729"/>
    </source>
</evidence>
<comment type="catalytic activity">
    <reaction evidence="20">
        <text>L-threonyl-[protein] + ATP = O-phospho-L-threonyl-[protein] + ADP + H(+)</text>
        <dbReference type="Rhea" id="RHEA:46608"/>
        <dbReference type="Rhea" id="RHEA-COMP:11060"/>
        <dbReference type="Rhea" id="RHEA-COMP:11605"/>
        <dbReference type="ChEBI" id="CHEBI:15378"/>
        <dbReference type="ChEBI" id="CHEBI:30013"/>
        <dbReference type="ChEBI" id="CHEBI:30616"/>
        <dbReference type="ChEBI" id="CHEBI:61977"/>
        <dbReference type="ChEBI" id="CHEBI:456216"/>
        <dbReference type="EC" id="2.7.11.1"/>
    </reaction>
</comment>
<keyword evidence="9" id="KW-0808">Transferase</keyword>
<keyword evidence="7" id="KW-0597">Phosphoprotein</keyword>
<dbReference type="InterPro" id="IPR011009">
    <property type="entry name" value="Kinase-like_dom_sf"/>
</dbReference>
<evidence type="ECO:0000256" key="19">
    <source>
        <dbReference type="ARBA" id="ARBA00023180"/>
    </source>
</evidence>
<evidence type="ECO:0000256" key="15">
    <source>
        <dbReference type="ARBA" id="ARBA00022840"/>
    </source>
</evidence>
<dbReference type="FunFam" id="3.80.10.10:FF:000275">
    <property type="entry name" value="Leucine-rich repeat receptor-like protein kinase"/>
    <property type="match status" value="1"/>
</dbReference>
<proteinExistence type="inferred from homology"/>
<dbReference type="AlphaFoldDB" id="A0ABD0VWN2"/>
<feature type="binding site" evidence="22">
    <location>
        <position position="860"/>
    </location>
    <ligand>
        <name>ATP</name>
        <dbReference type="ChEBI" id="CHEBI:30616"/>
    </ligand>
</feature>
<keyword evidence="11 24" id="KW-0732">Signal</keyword>
<dbReference type="GO" id="GO:0009414">
    <property type="term" value="P:response to water deprivation"/>
    <property type="evidence" value="ECO:0007669"/>
    <property type="project" value="UniProtKB-ARBA"/>
</dbReference>
<keyword evidence="19" id="KW-0325">Glycoprotein</keyword>
<evidence type="ECO:0000256" key="14">
    <source>
        <dbReference type="ARBA" id="ARBA00022777"/>
    </source>
</evidence>
<dbReference type="GO" id="GO:0005524">
    <property type="term" value="F:ATP binding"/>
    <property type="evidence" value="ECO:0007669"/>
    <property type="project" value="UniProtKB-UniRule"/>
</dbReference>
<dbReference type="PROSITE" id="PS00108">
    <property type="entry name" value="PROTEIN_KINASE_ST"/>
    <property type="match status" value="1"/>
</dbReference>
<feature type="domain" description="Protein kinase" evidence="25">
    <location>
        <begin position="832"/>
        <end position="1108"/>
    </location>
</feature>
<comment type="subcellular location">
    <subcellularLocation>
        <location evidence="1">Cell membrane</location>
        <topology evidence="1">Single-pass type I membrane protein</topology>
    </subcellularLocation>
</comment>
<evidence type="ECO:0000256" key="5">
    <source>
        <dbReference type="ARBA" id="ARBA00022475"/>
    </source>
</evidence>
<dbReference type="Proteomes" id="UP001552299">
    <property type="component" value="Unassembled WGS sequence"/>
</dbReference>
<dbReference type="PANTHER" id="PTHR48056">
    <property type="entry name" value="LRR RECEPTOR-LIKE SERINE/THREONINE-PROTEIN KINASE-RELATED"/>
    <property type="match status" value="1"/>
</dbReference>
<dbReference type="Gene3D" id="3.80.10.10">
    <property type="entry name" value="Ribonuclease Inhibitor"/>
    <property type="match status" value="3"/>
</dbReference>
<comment type="similarity">
    <text evidence="2">Belongs to the protein kinase superfamily. Ser/Thr protein kinase family.</text>
</comment>
<evidence type="ECO:0000256" key="12">
    <source>
        <dbReference type="ARBA" id="ARBA00022737"/>
    </source>
</evidence>
<keyword evidence="16 23" id="KW-1133">Transmembrane helix</keyword>
<evidence type="ECO:0000256" key="16">
    <source>
        <dbReference type="ARBA" id="ARBA00022989"/>
    </source>
</evidence>
<evidence type="ECO:0000256" key="2">
    <source>
        <dbReference type="ARBA" id="ARBA00008684"/>
    </source>
</evidence>
<gene>
    <name evidence="26" type="ORF">M5K25_002847</name>
</gene>
<dbReference type="SUPFAM" id="SSF52058">
    <property type="entry name" value="L domain-like"/>
    <property type="match status" value="1"/>
</dbReference>
<feature type="signal peptide" evidence="24">
    <location>
        <begin position="1"/>
        <end position="22"/>
    </location>
</feature>
<evidence type="ECO:0000256" key="23">
    <source>
        <dbReference type="SAM" id="Phobius"/>
    </source>
</evidence>
<dbReference type="Pfam" id="PF00069">
    <property type="entry name" value="Pkinase"/>
    <property type="match status" value="1"/>
</dbReference>
<evidence type="ECO:0000256" key="21">
    <source>
        <dbReference type="ARBA" id="ARBA00048679"/>
    </source>
</evidence>
<keyword evidence="14" id="KW-0418">Kinase</keyword>
<keyword evidence="5" id="KW-1003">Cell membrane</keyword>
<dbReference type="InterPro" id="IPR003591">
    <property type="entry name" value="Leu-rich_rpt_typical-subtyp"/>
</dbReference>
<evidence type="ECO:0000256" key="6">
    <source>
        <dbReference type="ARBA" id="ARBA00022527"/>
    </source>
</evidence>
<evidence type="ECO:0000256" key="17">
    <source>
        <dbReference type="ARBA" id="ARBA00023136"/>
    </source>
</evidence>
<sequence length="1108" mass="121890">MHCHCLPLPAYLLFLTIFVVSATTCANANTNTAGRERVALLELKASVSDPAGVLSGWIVASDHCSWQWISCDLKGRVVAINISAYTGETSPSCSRSGPFRWCYSDPDRRLAGKLSPAIGELTELRILSLPFHSFEGDIDGEIWGLENLEVIDLEGSSLVGTLPSTFPSFLRVLNLASNLITGEIPISLCRCIHLEILDLSRNRLNGSLPTFLNCFPKLSQLHLSFNRLEKSIPEEIGAGCLSLEHLDLSGNSLVGSIPSSLGNCSELRSLLLFSNRLDGVIPSNLGQLENLRALDVSRNCLSGYIPEELGNCKELSMVVLTNMFDYMQALNSLIYHEKDESNYFQGGISWKITSLPKLRILWAPRGNLEGEFPSYWGICESLEMLCLGQNSFTGEIPRDLDKCVNIKLLDLSLNKLTGWLSEELPVPCMDFFDVSRNRLSGSIPRFINKKCPLFPSQTNDLLTAYSLFFTSRTIAEIELPYFESSRNYAIHHNFGKNNLSGTLSSLPVATDRYGNHTVYNLRVDENSIAGSLTNDVFRRCRELGGLVFNCYSNLISGEISADIGAICRALMVLNVSSNQITGVIPQSISLLDKLVALDLSMNQLKDVIPAGLSGLKALKYLNLSNNNFSGGIPAELNELHSLQELDISSNFMTGEIPGGLVKLRKLSVLMLNDNKFSGNVPSGFANVASLSKFNMSFNDLSGPLPFNSSKMSCDRLRGNPLLQACLDDSSSVSVSYFQRSSGDSHSFIKNSIPPQISPAKSSGGLSTFWIIAIASAAGIVSVLLVLIALYVYSRKCVPSSSVESSGIREVTMFVDLEIPLTYETVVRATGNFNTSNCIGSGGFGATYKAEVSPGVLVAIKRLSVGRVQGVQQFHAEIKTLGRWRHSNLVTLLGYYGSDEEMFLIYNYLPGGNLENFLLERSRRPVDWKMLHKIALDVARALAYLHDQCAPRILHRDVKPSNILLDNDFNAYLSDFGLARLLGNSETHATTSVAGTFGYVAPEYAMTCRVSDKADVYSYGVVLLELLSDKKVLDPFFSPYGDGFNIVTWASMLLRQTRAPEFFTEGLCNVAPLQHLIDTLKLAIRCTEEQLSQRPSMRQVVRALKEIQP</sequence>
<dbReference type="PROSITE" id="PS50011">
    <property type="entry name" value="PROTEIN_KINASE_DOM"/>
    <property type="match status" value="1"/>
</dbReference>
<comment type="catalytic activity">
    <reaction evidence="21">
        <text>L-seryl-[protein] + ATP = O-phospho-L-seryl-[protein] + ADP + H(+)</text>
        <dbReference type="Rhea" id="RHEA:17989"/>
        <dbReference type="Rhea" id="RHEA-COMP:9863"/>
        <dbReference type="Rhea" id="RHEA-COMP:11604"/>
        <dbReference type="ChEBI" id="CHEBI:15378"/>
        <dbReference type="ChEBI" id="CHEBI:29999"/>
        <dbReference type="ChEBI" id="CHEBI:30616"/>
        <dbReference type="ChEBI" id="CHEBI:83421"/>
        <dbReference type="ChEBI" id="CHEBI:456216"/>
        <dbReference type="EC" id="2.7.11.1"/>
    </reaction>
</comment>
<dbReference type="InterPro" id="IPR000719">
    <property type="entry name" value="Prot_kinase_dom"/>
</dbReference>
<dbReference type="FunFam" id="1.10.510.10:FF:000192">
    <property type="entry name" value="LRR receptor-like serine/threonine-protein kinase RPK2"/>
    <property type="match status" value="1"/>
</dbReference>
<dbReference type="Pfam" id="PF13855">
    <property type="entry name" value="LRR_8"/>
    <property type="match status" value="2"/>
</dbReference>
<evidence type="ECO:0000256" key="13">
    <source>
        <dbReference type="ARBA" id="ARBA00022741"/>
    </source>
</evidence>
<reference evidence="26 27" key="1">
    <citation type="journal article" date="2024" name="Plant Biotechnol. J.">
        <title>Dendrobium thyrsiflorum genome and its molecular insights into genes involved in important horticultural traits.</title>
        <authorList>
            <person name="Chen B."/>
            <person name="Wang J.Y."/>
            <person name="Zheng P.J."/>
            <person name="Li K.L."/>
            <person name="Liang Y.M."/>
            <person name="Chen X.F."/>
            <person name="Zhang C."/>
            <person name="Zhao X."/>
            <person name="He X."/>
            <person name="Zhang G.Q."/>
            <person name="Liu Z.J."/>
            <person name="Xu Q."/>
        </authorList>
    </citation>
    <scope>NUCLEOTIDE SEQUENCE [LARGE SCALE GENOMIC DNA]</scope>
    <source>
        <strain evidence="26">GZMU011</strain>
    </source>
</reference>
<dbReference type="Pfam" id="PF08263">
    <property type="entry name" value="LRRNT_2"/>
    <property type="match status" value="1"/>
</dbReference>
<dbReference type="GO" id="GO:0005886">
    <property type="term" value="C:plasma membrane"/>
    <property type="evidence" value="ECO:0007669"/>
    <property type="project" value="UniProtKB-SubCell"/>
</dbReference>
<evidence type="ECO:0000256" key="18">
    <source>
        <dbReference type="ARBA" id="ARBA00023170"/>
    </source>
</evidence>
<evidence type="ECO:0000256" key="8">
    <source>
        <dbReference type="ARBA" id="ARBA00022614"/>
    </source>
</evidence>
<name>A0ABD0VWN2_DENTH</name>
<dbReference type="GO" id="GO:0009945">
    <property type="term" value="P:radial axis specification"/>
    <property type="evidence" value="ECO:0007669"/>
    <property type="project" value="UniProtKB-ARBA"/>
</dbReference>
<evidence type="ECO:0000313" key="27">
    <source>
        <dbReference type="Proteomes" id="UP001552299"/>
    </source>
</evidence>
<dbReference type="GO" id="GO:0004674">
    <property type="term" value="F:protein serine/threonine kinase activity"/>
    <property type="evidence" value="ECO:0007669"/>
    <property type="project" value="UniProtKB-KW"/>
</dbReference>
<keyword evidence="15 22" id="KW-0067">ATP-binding</keyword>
<dbReference type="InterPro" id="IPR017441">
    <property type="entry name" value="Protein_kinase_ATP_BS"/>
</dbReference>
<evidence type="ECO:0000256" key="9">
    <source>
        <dbReference type="ARBA" id="ARBA00022679"/>
    </source>
</evidence>
<keyword evidence="13 22" id="KW-0547">Nucleotide-binding</keyword>
<keyword evidence="27" id="KW-1185">Reference proteome</keyword>
<evidence type="ECO:0000256" key="22">
    <source>
        <dbReference type="PROSITE-ProRule" id="PRU10141"/>
    </source>
</evidence>
<dbReference type="GO" id="GO:0009942">
    <property type="term" value="P:longitudinal axis specification"/>
    <property type="evidence" value="ECO:0007669"/>
    <property type="project" value="UniProtKB-ARBA"/>
</dbReference>
<dbReference type="InterPro" id="IPR008271">
    <property type="entry name" value="Ser/Thr_kinase_AS"/>
</dbReference>
<keyword evidence="8" id="KW-0433">Leucine-rich repeat</keyword>
<dbReference type="EMBL" id="JANQDX010000003">
    <property type="protein sequence ID" value="KAL0926608.1"/>
    <property type="molecule type" value="Genomic_DNA"/>
</dbReference>
<dbReference type="GO" id="GO:0009409">
    <property type="term" value="P:response to cold"/>
    <property type="evidence" value="ECO:0007669"/>
    <property type="project" value="UniProtKB-ARBA"/>
</dbReference>